<dbReference type="PIRSF" id="PIRSF001235">
    <property type="entry name" value="Amidase_carbamoylase"/>
    <property type="match status" value="1"/>
</dbReference>
<dbReference type="PANTHER" id="PTHR32494">
    <property type="entry name" value="ALLANTOATE DEIMINASE-RELATED"/>
    <property type="match status" value="1"/>
</dbReference>
<dbReference type="PANTHER" id="PTHR32494:SF5">
    <property type="entry name" value="ALLANTOATE AMIDOHYDROLASE"/>
    <property type="match status" value="1"/>
</dbReference>
<keyword evidence="5" id="KW-1185">Reference proteome</keyword>
<evidence type="ECO:0000256" key="2">
    <source>
        <dbReference type="ARBA" id="ARBA00022801"/>
    </source>
</evidence>
<gene>
    <name evidence="4" type="ORF">HND93_09410</name>
</gene>
<dbReference type="Pfam" id="PF01546">
    <property type="entry name" value="Peptidase_M20"/>
    <property type="match status" value="1"/>
</dbReference>
<feature type="domain" description="Peptidase M20 dimerisation" evidence="3">
    <location>
        <begin position="219"/>
        <end position="320"/>
    </location>
</feature>
<proteinExistence type="inferred from homology"/>
<dbReference type="Proteomes" id="UP000584642">
    <property type="component" value="Unassembled WGS sequence"/>
</dbReference>
<evidence type="ECO:0000313" key="4">
    <source>
        <dbReference type="EMBL" id="NYZ19930.1"/>
    </source>
</evidence>
<dbReference type="EMBL" id="JABFDB010000004">
    <property type="protein sequence ID" value="NYZ19930.1"/>
    <property type="molecule type" value="Genomic_DNA"/>
</dbReference>
<dbReference type="InterPro" id="IPR011650">
    <property type="entry name" value="Peptidase_M20_dimer"/>
</dbReference>
<dbReference type="Gene3D" id="3.40.630.10">
    <property type="entry name" value="Zn peptidases"/>
    <property type="match status" value="1"/>
</dbReference>
<dbReference type="InterPro" id="IPR010158">
    <property type="entry name" value="Amidase_Cbmase"/>
</dbReference>
<keyword evidence="2" id="KW-0378">Hydrolase</keyword>
<dbReference type="InterPro" id="IPR036264">
    <property type="entry name" value="Bact_exopeptidase_dim_dom"/>
</dbReference>
<name>A0ABX2T815_9PROT</name>
<organism evidence="4 5">
    <name type="scientific">Azospirillum oleiclasticum</name>
    <dbReference type="NCBI Taxonomy" id="2735135"/>
    <lineage>
        <taxon>Bacteria</taxon>
        <taxon>Pseudomonadati</taxon>
        <taxon>Pseudomonadota</taxon>
        <taxon>Alphaproteobacteria</taxon>
        <taxon>Rhodospirillales</taxon>
        <taxon>Azospirillaceae</taxon>
        <taxon>Azospirillum</taxon>
    </lineage>
</organism>
<dbReference type="CDD" id="cd03884">
    <property type="entry name" value="M20_bAS"/>
    <property type="match status" value="1"/>
</dbReference>
<evidence type="ECO:0000313" key="5">
    <source>
        <dbReference type="Proteomes" id="UP000584642"/>
    </source>
</evidence>
<dbReference type="SUPFAM" id="SSF53187">
    <property type="entry name" value="Zn-dependent exopeptidases"/>
    <property type="match status" value="1"/>
</dbReference>
<reference evidence="4 5" key="1">
    <citation type="submission" date="2020-05" db="EMBL/GenBank/DDBJ databases">
        <title>Azospirillum oleiclasticum sp. nov, a nitrogen-fixing and heavy crude oil-emulsifying bacterium isolated from the crude oil of Yumen Oilfield.</title>
        <authorList>
            <person name="Wu D."/>
            <person name="Cai M."/>
            <person name="Zhang X."/>
        </authorList>
    </citation>
    <scope>NUCLEOTIDE SEQUENCE [LARGE SCALE GENOMIC DNA]</scope>
    <source>
        <strain evidence="4 5">ROY-1-1-2</strain>
    </source>
</reference>
<dbReference type="InterPro" id="IPR002933">
    <property type="entry name" value="Peptidase_M20"/>
</dbReference>
<evidence type="ECO:0000256" key="1">
    <source>
        <dbReference type="ARBA" id="ARBA00006153"/>
    </source>
</evidence>
<protein>
    <submittedName>
        <fullName evidence="4">M20 family metallo-hydrolase</fullName>
    </submittedName>
</protein>
<dbReference type="SUPFAM" id="SSF55031">
    <property type="entry name" value="Bacterial exopeptidase dimerisation domain"/>
    <property type="match status" value="1"/>
</dbReference>
<sequence length="418" mass="43418">MSGDLGERAASHVREARLWDRHMELARFGATAAGGVDRPALSAAEAAARGRLLEWAAARGMTAHTDTVGNLFLRLEGRDPGLPPLLTGSHLDSQPTGGRFDGVSGVLAGFEAVEALLDAGIRPRRAIEVVAWMNEEGNRFAPGMMGSEVFAGWRMADTVLAARDADGVSVADALAAMNAALPPLPVRPAGFPVAAYLEAHIEQGPVLERTGAVIGAVTGIQGKQTWRVTVTGEEGHAGTQPMAERRDALMAAAAAILALRAACAGAGPDVMLTVGRLVVEPNAPSVVPGRVTFTIDLRHPDTALMRALGSRIQDICADRAAPCAVEAVPLIDAASVAFDEGLRRRTLEIAGRLGHPAMELPSLAGHDARPLASVAPAAMIFVPCRAGISHNEAEWAEPAHLAAGTRVLAALLAELGEG</sequence>
<evidence type="ECO:0000259" key="3">
    <source>
        <dbReference type="Pfam" id="PF07687"/>
    </source>
</evidence>
<accession>A0ABX2T815</accession>
<dbReference type="Gene3D" id="3.30.70.360">
    <property type="match status" value="1"/>
</dbReference>
<dbReference type="NCBIfam" id="TIGR01879">
    <property type="entry name" value="hydantase"/>
    <property type="match status" value="1"/>
</dbReference>
<comment type="caution">
    <text evidence="4">The sequence shown here is derived from an EMBL/GenBank/DDBJ whole genome shotgun (WGS) entry which is preliminary data.</text>
</comment>
<dbReference type="Pfam" id="PF07687">
    <property type="entry name" value="M20_dimer"/>
    <property type="match status" value="1"/>
</dbReference>
<comment type="similarity">
    <text evidence="1">Belongs to the peptidase M20 family.</text>
</comment>